<reference evidence="1" key="1">
    <citation type="submission" date="2014-11" db="EMBL/GenBank/DDBJ databases">
        <authorList>
            <person name="Amaro Gonzalez C."/>
        </authorList>
    </citation>
    <scope>NUCLEOTIDE SEQUENCE</scope>
</reference>
<sequence length="70" mass="8404">MFIILYEAITHKQVQTNKYLVTKLHSNMNKIKYNDQNNENVLKFNHSYHSEEQEKLLLTGRRQEAILELV</sequence>
<evidence type="ECO:0000313" key="1">
    <source>
        <dbReference type="EMBL" id="JAI05187.1"/>
    </source>
</evidence>
<reference evidence="1" key="2">
    <citation type="journal article" date="2015" name="Fish Shellfish Immunol.">
        <title>Early steps in the European eel (Anguilla anguilla)-Vibrio vulnificus interaction in the gills: Role of the RtxA13 toxin.</title>
        <authorList>
            <person name="Callol A."/>
            <person name="Pajuelo D."/>
            <person name="Ebbesson L."/>
            <person name="Teles M."/>
            <person name="MacKenzie S."/>
            <person name="Amaro C."/>
        </authorList>
    </citation>
    <scope>NUCLEOTIDE SEQUENCE</scope>
</reference>
<organism evidence="1">
    <name type="scientific">Anguilla anguilla</name>
    <name type="common">European freshwater eel</name>
    <name type="synonym">Muraena anguilla</name>
    <dbReference type="NCBI Taxonomy" id="7936"/>
    <lineage>
        <taxon>Eukaryota</taxon>
        <taxon>Metazoa</taxon>
        <taxon>Chordata</taxon>
        <taxon>Craniata</taxon>
        <taxon>Vertebrata</taxon>
        <taxon>Euteleostomi</taxon>
        <taxon>Actinopterygii</taxon>
        <taxon>Neopterygii</taxon>
        <taxon>Teleostei</taxon>
        <taxon>Anguilliformes</taxon>
        <taxon>Anguillidae</taxon>
        <taxon>Anguilla</taxon>
    </lineage>
</organism>
<name>A0A0E9XRX5_ANGAN</name>
<protein>
    <submittedName>
        <fullName evidence="1">Uncharacterized protein</fullName>
    </submittedName>
</protein>
<dbReference type="AlphaFoldDB" id="A0A0E9XRX5"/>
<dbReference type="EMBL" id="GBXM01003391">
    <property type="protein sequence ID" value="JAI05187.1"/>
    <property type="molecule type" value="Transcribed_RNA"/>
</dbReference>
<proteinExistence type="predicted"/>
<accession>A0A0E9XRX5</accession>